<dbReference type="OrthoDB" id="7471944at2759"/>
<evidence type="ECO:0000313" key="2">
    <source>
        <dbReference type="Proteomes" id="UP000499080"/>
    </source>
</evidence>
<accession>A0A4Y2PTU8</accession>
<evidence type="ECO:0000313" key="1">
    <source>
        <dbReference type="EMBL" id="GBN54651.1"/>
    </source>
</evidence>
<dbReference type="Proteomes" id="UP000499080">
    <property type="component" value="Unassembled WGS sequence"/>
</dbReference>
<dbReference type="EMBL" id="BGPR01295319">
    <property type="protein sequence ID" value="GBN54651.1"/>
    <property type="molecule type" value="Genomic_DNA"/>
</dbReference>
<organism evidence="1 2">
    <name type="scientific">Araneus ventricosus</name>
    <name type="common">Orbweaver spider</name>
    <name type="synonym">Epeira ventricosa</name>
    <dbReference type="NCBI Taxonomy" id="182803"/>
    <lineage>
        <taxon>Eukaryota</taxon>
        <taxon>Metazoa</taxon>
        <taxon>Ecdysozoa</taxon>
        <taxon>Arthropoda</taxon>
        <taxon>Chelicerata</taxon>
        <taxon>Arachnida</taxon>
        <taxon>Araneae</taxon>
        <taxon>Araneomorphae</taxon>
        <taxon>Entelegynae</taxon>
        <taxon>Araneoidea</taxon>
        <taxon>Araneidae</taxon>
        <taxon>Araneus</taxon>
    </lineage>
</organism>
<gene>
    <name evidence="1" type="ORF">AVEN_237498_1</name>
</gene>
<reference evidence="1 2" key="1">
    <citation type="journal article" date="2019" name="Sci. Rep.">
        <title>Orb-weaving spider Araneus ventricosus genome elucidates the spidroin gene catalogue.</title>
        <authorList>
            <person name="Kono N."/>
            <person name="Nakamura H."/>
            <person name="Ohtoshi R."/>
            <person name="Moran D.A.P."/>
            <person name="Shinohara A."/>
            <person name="Yoshida Y."/>
            <person name="Fujiwara M."/>
            <person name="Mori M."/>
            <person name="Tomita M."/>
            <person name="Arakawa K."/>
        </authorList>
    </citation>
    <scope>NUCLEOTIDE SEQUENCE [LARGE SCALE GENOMIC DNA]</scope>
</reference>
<feature type="non-terminal residue" evidence="1">
    <location>
        <position position="43"/>
    </location>
</feature>
<dbReference type="AlphaFoldDB" id="A0A4Y2PTU8"/>
<protein>
    <submittedName>
        <fullName evidence="1">Uncharacterized protein</fullName>
    </submittedName>
</protein>
<name>A0A4Y2PTU8_ARAVE</name>
<comment type="caution">
    <text evidence="1">The sequence shown here is derived from an EMBL/GenBank/DDBJ whole genome shotgun (WGS) entry which is preliminary data.</text>
</comment>
<keyword evidence="2" id="KW-1185">Reference proteome</keyword>
<proteinExistence type="predicted"/>
<sequence>MFRPSVIHAQISQLFNSCVPADAVIQPWTDGKFQVVDRELKLI</sequence>